<dbReference type="PANTHER" id="PTHR11963">
    <property type="entry name" value="LEUCINE AMINOPEPTIDASE-RELATED"/>
    <property type="match status" value="1"/>
</dbReference>
<dbReference type="PROSITE" id="PS00631">
    <property type="entry name" value="CYTOSOL_AP"/>
    <property type="match status" value="1"/>
</dbReference>
<feature type="domain" description="Cytosol aminopeptidase" evidence="6">
    <location>
        <begin position="313"/>
        <end position="320"/>
    </location>
</feature>
<evidence type="ECO:0000256" key="5">
    <source>
        <dbReference type="ARBA" id="ARBA00023211"/>
    </source>
</evidence>
<keyword evidence="2 7" id="KW-0031">Aminopeptidase</keyword>
<organism evidence="7 8">
    <name type="scientific">Croceimicrobium hydrocarbonivorans</name>
    <dbReference type="NCBI Taxonomy" id="2761580"/>
    <lineage>
        <taxon>Bacteria</taxon>
        <taxon>Pseudomonadati</taxon>
        <taxon>Bacteroidota</taxon>
        <taxon>Flavobacteriia</taxon>
        <taxon>Flavobacteriales</taxon>
        <taxon>Owenweeksiaceae</taxon>
        <taxon>Croceimicrobium</taxon>
    </lineage>
</organism>
<reference evidence="7 8" key="1">
    <citation type="submission" date="2020-08" db="EMBL/GenBank/DDBJ databases">
        <title>Croceimicrobium hydrocarbonivorans gen. nov., sp. nov., a novel marine bacterium isolated from a bacterial consortium that degrades polyethylene terephthalate.</title>
        <authorList>
            <person name="Liu R."/>
        </authorList>
    </citation>
    <scope>NUCLEOTIDE SEQUENCE [LARGE SCALE GENOMIC DNA]</scope>
    <source>
        <strain evidence="7 8">A20-9</strain>
    </source>
</reference>
<protein>
    <submittedName>
        <fullName evidence="7">Leucyl aminopeptidase</fullName>
    </submittedName>
</protein>
<keyword evidence="3" id="KW-0645">Protease</keyword>
<dbReference type="PRINTS" id="PR00481">
    <property type="entry name" value="LAMNOPPTDASE"/>
</dbReference>
<accession>A0A7H0VJ27</accession>
<dbReference type="Pfam" id="PF00883">
    <property type="entry name" value="Peptidase_M17"/>
    <property type="match status" value="1"/>
</dbReference>
<dbReference type="Gene3D" id="3.40.630.10">
    <property type="entry name" value="Zn peptidases"/>
    <property type="match status" value="1"/>
</dbReference>
<dbReference type="RefSeq" id="WP_210760250.1">
    <property type="nucleotide sequence ID" value="NZ_CP060139.1"/>
</dbReference>
<name>A0A7H0VJ27_9FLAO</name>
<dbReference type="InterPro" id="IPR011356">
    <property type="entry name" value="Leucine_aapep/pepB"/>
</dbReference>
<keyword evidence="5" id="KW-0464">Manganese</keyword>
<comment type="similarity">
    <text evidence="1">Belongs to the peptidase M17 family.</text>
</comment>
<dbReference type="SUPFAM" id="SSF52949">
    <property type="entry name" value="Macro domain-like"/>
    <property type="match status" value="1"/>
</dbReference>
<evidence type="ECO:0000256" key="3">
    <source>
        <dbReference type="ARBA" id="ARBA00022670"/>
    </source>
</evidence>
<dbReference type="InterPro" id="IPR043472">
    <property type="entry name" value="Macro_dom-like"/>
</dbReference>
<dbReference type="Gene3D" id="3.40.220.10">
    <property type="entry name" value="Leucine Aminopeptidase, subunit E, domain 1"/>
    <property type="match status" value="1"/>
</dbReference>
<evidence type="ECO:0000313" key="8">
    <source>
        <dbReference type="Proteomes" id="UP000516305"/>
    </source>
</evidence>
<dbReference type="PANTHER" id="PTHR11963:SF23">
    <property type="entry name" value="CYTOSOL AMINOPEPTIDASE"/>
    <property type="match status" value="1"/>
</dbReference>
<gene>
    <name evidence="7" type="ORF">H4K34_07755</name>
</gene>
<proteinExistence type="inferred from homology"/>
<evidence type="ECO:0000256" key="4">
    <source>
        <dbReference type="ARBA" id="ARBA00022801"/>
    </source>
</evidence>
<evidence type="ECO:0000256" key="1">
    <source>
        <dbReference type="ARBA" id="ARBA00009528"/>
    </source>
</evidence>
<dbReference type="EMBL" id="CP060139">
    <property type="protein sequence ID" value="QNR25725.1"/>
    <property type="molecule type" value="Genomic_DNA"/>
</dbReference>
<evidence type="ECO:0000259" key="6">
    <source>
        <dbReference type="PROSITE" id="PS00631"/>
    </source>
</evidence>
<dbReference type="GO" id="GO:0070006">
    <property type="term" value="F:metalloaminopeptidase activity"/>
    <property type="evidence" value="ECO:0007669"/>
    <property type="project" value="InterPro"/>
</dbReference>
<dbReference type="GO" id="GO:0006508">
    <property type="term" value="P:proteolysis"/>
    <property type="evidence" value="ECO:0007669"/>
    <property type="project" value="UniProtKB-KW"/>
</dbReference>
<dbReference type="KEGG" id="chyd:H4K34_07755"/>
<evidence type="ECO:0000313" key="7">
    <source>
        <dbReference type="EMBL" id="QNR25725.1"/>
    </source>
</evidence>
<dbReference type="AlphaFoldDB" id="A0A7H0VJ27"/>
<sequence>MLFFSESKVKHDLDHQIYLLNRPEDYSKLDLTEAEKAYLADQLKADSFVHFSRLPELSVACLPEGEDAQAFEKARILATKVQKSCKAKHIAIHAEASDKAMAFAEGLALAAYKFQKYFSKKEDLLESIQVDASFSEAQLQELNAVVSATYLARDLVNEPLSYLTAKQLAKEAQKAGEKFGFKVEVFNKKKIESLKMGGLLAVNRGSQDPPSFSILEYKGEGASGQPIVLVGKGVVYDTGGLSLKPTPGSMDSMKSDMGGAAAVIGAISAAAANKLPIHVIGLVPATDNRPGLNAYVPGDVIRMYDGSTVEVLNTDAEGRMLLADALAYAKNYKPALVVDLATLTGAAAVAVGKYGVVVMGTASDEEFNALSTAGDMAYERTARFPFWEEYDELLKSTIADQKNIGGREGGAITAGKFLQKFTDYPWIHIDIAGPAFLNAAHHYRSQGGTGVGVRLMYNFLKSKV</sequence>
<dbReference type="SUPFAM" id="SSF53187">
    <property type="entry name" value="Zn-dependent exopeptidases"/>
    <property type="match status" value="1"/>
</dbReference>
<keyword evidence="4" id="KW-0378">Hydrolase</keyword>
<dbReference type="GO" id="GO:0005737">
    <property type="term" value="C:cytoplasm"/>
    <property type="evidence" value="ECO:0007669"/>
    <property type="project" value="InterPro"/>
</dbReference>
<dbReference type="GO" id="GO:0030145">
    <property type="term" value="F:manganese ion binding"/>
    <property type="evidence" value="ECO:0007669"/>
    <property type="project" value="InterPro"/>
</dbReference>
<dbReference type="InterPro" id="IPR000819">
    <property type="entry name" value="Peptidase_M17_C"/>
</dbReference>
<evidence type="ECO:0000256" key="2">
    <source>
        <dbReference type="ARBA" id="ARBA00022438"/>
    </source>
</evidence>
<dbReference type="CDD" id="cd00433">
    <property type="entry name" value="Peptidase_M17"/>
    <property type="match status" value="1"/>
</dbReference>
<dbReference type="Proteomes" id="UP000516305">
    <property type="component" value="Chromosome"/>
</dbReference>
<keyword evidence="8" id="KW-1185">Reference proteome</keyword>